<dbReference type="PANTHER" id="PTHR43788:SF8">
    <property type="entry name" value="DNA-BINDING PROTEIN SMUBP-2"/>
    <property type="match status" value="1"/>
</dbReference>
<evidence type="ECO:0000256" key="4">
    <source>
        <dbReference type="ARBA" id="ARBA00022806"/>
    </source>
</evidence>
<feature type="domain" description="AAA+ ATPase" evidence="6">
    <location>
        <begin position="214"/>
        <end position="448"/>
    </location>
</feature>
<proteinExistence type="inferred from homology"/>
<dbReference type="Gene3D" id="3.40.50.300">
    <property type="entry name" value="P-loop containing nucleotide triphosphate hydrolases"/>
    <property type="match status" value="2"/>
</dbReference>
<reference evidence="7 8" key="1">
    <citation type="submission" date="2024-04" db="EMBL/GenBank/DDBJ databases">
        <title>genome sequences of Mucor flavus KT1a and Helicostylum pulchrum KT1b strains isolated from the surface of a dry-aged beef.</title>
        <authorList>
            <person name="Toyotome T."/>
            <person name="Hosono M."/>
            <person name="Torimaru M."/>
            <person name="Fukuda K."/>
            <person name="Mikami N."/>
        </authorList>
    </citation>
    <scope>NUCLEOTIDE SEQUENCE [LARGE SCALE GENOMIC DNA]</scope>
    <source>
        <strain evidence="7 8">KT1a</strain>
    </source>
</reference>
<keyword evidence="2" id="KW-0547">Nucleotide-binding</keyword>
<dbReference type="Gene3D" id="2.40.30.270">
    <property type="match status" value="1"/>
</dbReference>
<evidence type="ECO:0000256" key="3">
    <source>
        <dbReference type="ARBA" id="ARBA00022801"/>
    </source>
</evidence>
<dbReference type="InterPro" id="IPR003593">
    <property type="entry name" value="AAA+_ATPase"/>
</dbReference>
<name>A0ABP9YYN5_9FUNG</name>
<evidence type="ECO:0000313" key="8">
    <source>
        <dbReference type="Proteomes" id="UP001473302"/>
    </source>
</evidence>
<dbReference type="InterPro" id="IPR047187">
    <property type="entry name" value="SF1_C_Upf1"/>
</dbReference>
<keyword evidence="5" id="KW-0067">ATP-binding</keyword>
<evidence type="ECO:0000256" key="5">
    <source>
        <dbReference type="ARBA" id="ARBA00022840"/>
    </source>
</evidence>
<evidence type="ECO:0000259" key="6">
    <source>
        <dbReference type="SMART" id="SM00382"/>
    </source>
</evidence>
<dbReference type="InterPro" id="IPR041679">
    <property type="entry name" value="DNA2/NAM7-like_C"/>
</dbReference>
<evidence type="ECO:0000313" key="7">
    <source>
        <dbReference type="EMBL" id="GAA5811954.1"/>
    </source>
</evidence>
<sequence>MSRAFVDHLVDLVSREKEVALDSERKVLLGHPQDLAKKGIAILNLRESANERAFKNIVLEPLGNKLPKHKIVPGDTVQIRGYGATFDPYNEESTGIVSEITLEFILISTTKEISIASPCNMWVTNCYFRKNARFPTEETFKRYYKPYTSINHPFLPPRMLEALQSLKLQLASLRYNDFFSSSCVPRIGQSDEVDFISQDLDSSQAEAVKFCVGPDIVSLIHGPPGTGKTHTLIEIIRQLVENQHLKVLVCAPSNTAVDNVLRRLMKCENINTLRMGNIARISPDLHSRTVEELEENKYSYTKNSRVIRSDLSAEMESVMELLESLSISQLEDKAIEKVLIQRGKTPDILLKEADVVFSTLNGSGSVPMEDAYFDVVIIDEAGQATEPDCWIALLKAKKAIMCGDHLQLPPTVIFQTDYVRDPRPRGLSTLSDLSYTLFDRLMDMHGKEIKKTLTMQYRMHEKIMKFSSQELYENKLVAHKSVVNHLLMDLSNVNRCESTSSPLMLIDTGDASVFHETQKAKNSVERSSSNHMEVALVEKHIEILMQQGGLEQDQIGVITPYTAQVFRLRDVINERWKDIEINSIDGYQGREKECVIISMLRLNNLYFLLTPSVLYALVAMTRARRQLVVIGDTRTLLRRGRRTSLSSPFNREFLIKWIHWLSKKSNKQLSQRYLSL</sequence>
<evidence type="ECO:0000256" key="2">
    <source>
        <dbReference type="ARBA" id="ARBA00022741"/>
    </source>
</evidence>
<gene>
    <name evidence="7" type="ORF">MFLAVUS_005401</name>
</gene>
<dbReference type="CDD" id="cd18808">
    <property type="entry name" value="SF1_C_Upf1"/>
    <property type="match status" value="1"/>
</dbReference>
<evidence type="ECO:0000256" key="1">
    <source>
        <dbReference type="ARBA" id="ARBA00007913"/>
    </source>
</evidence>
<keyword evidence="3" id="KW-0378">Hydrolase</keyword>
<protein>
    <recommendedName>
        <fullName evidence="6">AAA+ ATPase domain-containing protein</fullName>
    </recommendedName>
</protein>
<dbReference type="Proteomes" id="UP001473302">
    <property type="component" value="Unassembled WGS sequence"/>
</dbReference>
<dbReference type="InterPro" id="IPR041677">
    <property type="entry name" value="DNA2/NAM7_AAA_11"/>
</dbReference>
<comment type="caution">
    <text evidence="7">The sequence shown here is derived from an EMBL/GenBank/DDBJ whole genome shotgun (WGS) entry which is preliminary data.</text>
</comment>
<comment type="similarity">
    <text evidence="1">Belongs to the DNA2/NAM7 helicase family.</text>
</comment>
<accession>A0ABP9YYN5</accession>
<dbReference type="Pfam" id="PF13087">
    <property type="entry name" value="AAA_12"/>
    <property type="match status" value="1"/>
</dbReference>
<keyword evidence="4" id="KW-0347">Helicase</keyword>
<dbReference type="EMBL" id="BAABUK010000011">
    <property type="protein sequence ID" value="GAA5811954.1"/>
    <property type="molecule type" value="Genomic_DNA"/>
</dbReference>
<dbReference type="InterPro" id="IPR050534">
    <property type="entry name" value="Coronavir_polyprotein_1ab"/>
</dbReference>
<dbReference type="SUPFAM" id="SSF52540">
    <property type="entry name" value="P-loop containing nucleoside triphosphate hydrolases"/>
    <property type="match status" value="1"/>
</dbReference>
<keyword evidence="8" id="KW-1185">Reference proteome</keyword>
<dbReference type="InterPro" id="IPR027417">
    <property type="entry name" value="P-loop_NTPase"/>
</dbReference>
<organism evidence="7 8">
    <name type="scientific">Mucor flavus</name>
    <dbReference type="NCBI Taxonomy" id="439312"/>
    <lineage>
        <taxon>Eukaryota</taxon>
        <taxon>Fungi</taxon>
        <taxon>Fungi incertae sedis</taxon>
        <taxon>Mucoromycota</taxon>
        <taxon>Mucoromycotina</taxon>
        <taxon>Mucoromycetes</taxon>
        <taxon>Mucorales</taxon>
        <taxon>Mucorineae</taxon>
        <taxon>Mucoraceae</taxon>
        <taxon>Mucor</taxon>
    </lineage>
</organism>
<dbReference type="SMART" id="SM00382">
    <property type="entry name" value="AAA"/>
    <property type="match status" value="1"/>
</dbReference>
<dbReference type="Pfam" id="PF13086">
    <property type="entry name" value="AAA_11"/>
    <property type="match status" value="1"/>
</dbReference>
<dbReference type="PANTHER" id="PTHR43788">
    <property type="entry name" value="DNA2/NAM7 HELICASE FAMILY MEMBER"/>
    <property type="match status" value="1"/>
</dbReference>